<accession>A0ABW1AR21</accession>
<feature type="transmembrane region" description="Helical" evidence="17">
    <location>
        <begin position="157"/>
        <end position="178"/>
    </location>
</feature>
<dbReference type="RefSeq" id="WP_096446929.1">
    <property type="nucleotide sequence ID" value="NZ_JBHSOG010000030.1"/>
</dbReference>
<keyword evidence="9 17" id="KW-1133">Transmembrane helix</keyword>
<comment type="similarity">
    <text evidence="3 16">Belongs to the CDP-alcohol phosphatidyltransferase class-I family.</text>
</comment>
<comment type="catalytic activity">
    <reaction evidence="14">
        <text>a CDP-1,2-diacyl-sn-glycerol + sn-glycerol 3-phosphate = a 1,2-diacyl-sn-glycero-3-phospho-(1'-sn-glycero-3'-phosphate) + CMP + H(+)</text>
        <dbReference type="Rhea" id="RHEA:12593"/>
        <dbReference type="ChEBI" id="CHEBI:15378"/>
        <dbReference type="ChEBI" id="CHEBI:57597"/>
        <dbReference type="ChEBI" id="CHEBI:58332"/>
        <dbReference type="ChEBI" id="CHEBI:60110"/>
        <dbReference type="ChEBI" id="CHEBI:60377"/>
        <dbReference type="EC" id="2.7.8.5"/>
    </reaction>
</comment>
<feature type="transmembrane region" description="Helical" evidence="17">
    <location>
        <begin position="124"/>
        <end position="145"/>
    </location>
</feature>
<protein>
    <recommendedName>
        <fullName evidence="5 15">CDP-diacylglycerol--glycerol-3-phosphate 3-phosphatidyltransferase</fullName>
        <ecNumber evidence="4 15">2.7.8.5</ecNumber>
    </recommendedName>
</protein>
<dbReference type="EC" id="2.7.8.5" evidence="4 15"/>
<comment type="caution">
    <text evidence="18">The sequence shown here is derived from an EMBL/GenBank/DDBJ whole genome shotgun (WGS) entry which is preliminary data.</text>
</comment>
<dbReference type="InterPro" id="IPR043130">
    <property type="entry name" value="CDP-OH_PTrfase_TM_dom"/>
</dbReference>
<proteinExistence type="inferred from homology"/>
<evidence type="ECO:0000256" key="3">
    <source>
        <dbReference type="ARBA" id="ARBA00010441"/>
    </source>
</evidence>
<reference evidence="19" key="1">
    <citation type="journal article" date="2019" name="Int. J. Syst. Evol. Microbiol.">
        <title>The Global Catalogue of Microorganisms (GCM) 10K type strain sequencing project: providing services to taxonomists for standard genome sequencing and annotation.</title>
        <authorList>
            <consortium name="The Broad Institute Genomics Platform"/>
            <consortium name="The Broad Institute Genome Sequencing Center for Infectious Disease"/>
            <person name="Wu L."/>
            <person name="Ma J."/>
        </authorList>
    </citation>
    <scope>NUCLEOTIDE SEQUENCE [LARGE SCALE GENOMIC DNA]</scope>
    <source>
        <strain evidence="19">SHR3</strain>
    </source>
</reference>
<evidence type="ECO:0000256" key="13">
    <source>
        <dbReference type="ARBA" id="ARBA00023264"/>
    </source>
</evidence>
<dbReference type="Proteomes" id="UP001595974">
    <property type="component" value="Unassembled WGS sequence"/>
</dbReference>
<comment type="pathway">
    <text evidence="2">Phospholipid metabolism; phosphatidylglycerol biosynthesis; phosphatidylglycerol from CDP-diacylglycerol: step 1/2.</text>
</comment>
<keyword evidence="10" id="KW-0443">Lipid metabolism</keyword>
<dbReference type="PROSITE" id="PS00379">
    <property type="entry name" value="CDP_ALCOHOL_P_TRANSF"/>
    <property type="match status" value="1"/>
</dbReference>
<dbReference type="PIRSF" id="PIRSF000847">
    <property type="entry name" value="Phos_ph_gly_syn"/>
    <property type="match status" value="1"/>
</dbReference>
<keyword evidence="11 17" id="KW-0472">Membrane</keyword>
<evidence type="ECO:0000256" key="1">
    <source>
        <dbReference type="ARBA" id="ARBA00004141"/>
    </source>
</evidence>
<evidence type="ECO:0000256" key="9">
    <source>
        <dbReference type="ARBA" id="ARBA00022989"/>
    </source>
</evidence>
<evidence type="ECO:0000256" key="12">
    <source>
        <dbReference type="ARBA" id="ARBA00023209"/>
    </source>
</evidence>
<feature type="transmembrane region" description="Helical" evidence="17">
    <location>
        <begin position="6"/>
        <end position="27"/>
    </location>
</feature>
<evidence type="ECO:0000256" key="6">
    <source>
        <dbReference type="ARBA" id="ARBA00022516"/>
    </source>
</evidence>
<evidence type="ECO:0000256" key="11">
    <source>
        <dbReference type="ARBA" id="ARBA00023136"/>
    </source>
</evidence>
<dbReference type="GO" id="GO:0008444">
    <property type="term" value="F:CDP-diacylglycerol-glycerol-3-phosphate 3-phosphatidyltransferase activity"/>
    <property type="evidence" value="ECO:0007669"/>
    <property type="project" value="UniProtKB-EC"/>
</dbReference>
<gene>
    <name evidence="18" type="primary">pgsA</name>
    <name evidence="18" type="ORF">ACFPTN_09605</name>
</gene>
<dbReference type="InterPro" id="IPR000462">
    <property type="entry name" value="CDP-OH_P_trans"/>
</dbReference>
<dbReference type="Gene3D" id="1.20.120.1760">
    <property type="match status" value="1"/>
</dbReference>
<keyword evidence="12" id="KW-0594">Phospholipid biosynthesis</keyword>
<keyword evidence="7 16" id="KW-0808">Transferase</keyword>
<evidence type="ECO:0000256" key="14">
    <source>
        <dbReference type="ARBA" id="ARBA00048586"/>
    </source>
</evidence>
<evidence type="ECO:0000256" key="16">
    <source>
        <dbReference type="RuleBase" id="RU003750"/>
    </source>
</evidence>
<feature type="transmembrane region" description="Helical" evidence="17">
    <location>
        <begin position="39"/>
        <end position="58"/>
    </location>
</feature>
<evidence type="ECO:0000256" key="2">
    <source>
        <dbReference type="ARBA" id="ARBA00005042"/>
    </source>
</evidence>
<evidence type="ECO:0000313" key="19">
    <source>
        <dbReference type="Proteomes" id="UP001595974"/>
    </source>
</evidence>
<evidence type="ECO:0000256" key="4">
    <source>
        <dbReference type="ARBA" id="ARBA00013170"/>
    </source>
</evidence>
<dbReference type="Pfam" id="PF01066">
    <property type="entry name" value="CDP-OH_P_transf"/>
    <property type="match status" value="1"/>
</dbReference>
<dbReference type="PANTHER" id="PTHR14269:SF62">
    <property type="entry name" value="CDP-DIACYLGLYCEROL--GLYCEROL-3-PHOSPHATE 3-PHOSPHATIDYLTRANSFERASE 1, CHLOROPLASTIC"/>
    <property type="match status" value="1"/>
</dbReference>
<evidence type="ECO:0000256" key="7">
    <source>
        <dbReference type="ARBA" id="ARBA00022679"/>
    </source>
</evidence>
<sequence length="191" mass="20947">MPFNIPNSLTWARIALIPLFVGIFYLPESWMTTTHRNELATLLFVIAAVTDWFDGYLARALHQTSAFGAFLDPVADKLMVAAALILLVQLARVDAIIAVVIIGREITISALREWMARVGRSASVAVAYIGKLKTAAQMAAIPLLLFDAPVLSIDVRLLGSILIYVAAALTLWSMGYYLHRALPLLTQHDAE</sequence>
<dbReference type="InterPro" id="IPR004570">
    <property type="entry name" value="Phosphatidylglycerol_P_synth"/>
</dbReference>
<evidence type="ECO:0000256" key="15">
    <source>
        <dbReference type="NCBIfam" id="TIGR00560"/>
    </source>
</evidence>
<dbReference type="PANTHER" id="PTHR14269">
    <property type="entry name" value="CDP-DIACYLGLYCEROL--GLYCEROL-3-PHOSPHATE 3-PHOSPHATIDYLTRANSFERASE-RELATED"/>
    <property type="match status" value="1"/>
</dbReference>
<organism evidence="18 19">
    <name type="scientific">Thauera sinica</name>
    <dbReference type="NCBI Taxonomy" id="2665146"/>
    <lineage>
        <taxon>Bacteria</taxon>
        <taxon>Pseudomonadati</taxon>
        <taxon>Pseudomonadota</taxon>
        <taxon>Betaproteobacteria</taxon>
        <taxon>Rhodocyclales</taxon>
        <taxon>Zoogloeaceae</taxon>
        <taxon>Thauera</taxon>
    </lineage>
</organism>
<evidence type="ECO:0000256" key="10">
    <source>
        <dbReference type="ARBA" id="ARBA00023098"/>
    </source>
</evidence>
<dbReference type="InterPro" id="IPR050324">
    <property type="entry name" value="CDP-alcohol_PTase-I"/>
</dbReference>
<dbReference type="InterPro" id="IPR048254">
    <property type="entry name" value="CDP_ALCOHOL_P_TRANSF_CS"/>
</dbReference>
<dbReference type="NCBIfam" id="TIGR00560">
    <property type="entry name" value="pgsA"/>
    <property type="match status" value="1"/>
</dbReference>
<feature type="transmembrane region" description="Helical" evidence="17">
    <location>
        <begin position="78"/>
        <end position="103"/>
    </location>
</feature>
<name>A0ABW1AR21_9RHOO</name>
<evidence type="ECO:0000256" key="17">
    <source>
        <dbReference type="SAM" id="Phobius"/>
    </source>
</evidence>
<comment type="subcellular location">
    <subcellularLocation>
        <location evidence="1">Membrane</location>
        <topology evidence="1">Multi-pass membrane protein</topology>
    </subcellularLocation>
</comment>
<keyword evidence="19" id="KW-1185">Reference proteome</keyword>
<evidence type="ECO:0000313" key="18">
    <source>
        <dbReference type="EMBL" id="MFC5769629.1"/>
    </source>
</evidence>
<keyword evidence="6" id="KW-0444">Lipid biosynthesis</keyword>
<evidence type="ECO:0000256" key="8">
    <source>
        <dbReference type="ARBA" id="ARBA00022692"/>
    </source>
</evidence>
<dbReference type="EMBL" id="JBHSOG010000030">
    <property type="protein sequence ID" value="MFC5769629.1"/>
    <property type="molecule type" value="Genomic_DNA"/>
</dbReference>
<evidence type="ECO:0000256" key="5">
    <source>
        <dbReference type="ARBA" id="ARBA00014944"/>
    </source>
</evidence>
<keyword evidence="13" id="KW-1208">Phospholipid metabolism</keyword>
<keyword evidence="8 17" id="KW-0812">Transmembrane</keyword>